<dbReference type="Proteomes" id="UP001165063">
    <property type="component" value="Unassembled WGS sequence"/>
</dbReference>
<accession>A0A9W6Z0L9</accession>
<dbReference type="PANTHER" id="PTHR12145:SF36">
    <property type="entry name" value="MANNAN ENDO-1,6-ALPHA-MANNOSIDASE DCW1"/>
    <property type="match status" value="1"/>
</dbReference>
<keyword evidence="7" id="KW-0472">Membrane</keyword>
<dbReference type="OrthoDB" id="4187847at2759"/>
<evidence type="ECO:0000256" key="7">
    <source>
        <dbReference type="ARBA" id="ARBA00023136"/>
    </source>
</evidence>
<dbReference type="GO" id="GO:0071555">
    <property type="term" value="P:cell wall organization"/>
    <property type="evidence" value="ECO:0007669"/>
    <property type="project" value="UniProtKB-KW"/>
</dbReference>
<dbReference type="GO" id="GO:0016052">
    <property type="term" value="P:carbohydrate catabolic process"/>
    <property type="evidence" value="ECO:0007669"/>
    <property type="project" value="InterPro"/>
</dbReference>
<evidence type="ECO:0000256" key="6">
    <source>
        <dbReference type="ARBA" id="ARBA00022801"/>
    </source>
</evidence>
<dbReference type="InterPro" id="IPR005198">
    <property type="entry name" value="Glyco_hydro_76"/>
</dbReference>
<evidence type="ECO:0000313" key="13">
    <source>
        <dbReference type="Proteomes" id="UP001165063"/>
    </source>
</evidence>
<evidence type="ECO:0000256" key="9">
    <source>
        <dbReference type="ARBA" id="ARBA00023295"/>
    </source>
</evidence>
<dbReference type="Pfam" id="PF03663">
    <property type="entry name" value="Glyco_hydro_76"/>
    <property type="match status" value="1"/>
</dbReference>
<dbReference type="FunFam" id="1.50.10.20:FF:000006">
    <property type="entry name" value="Mannan endo-1,6-alpha-mannosidase"/>
    <property type="match status" value="1"/>
</dbReference>
<dbReference type="GO" id="GO:0008496">
    <property type="term" value="F:mannan endo-1,6-alpha-mannosidase activity"/>
    <property type="evidence" value="ECO:0007669"/>
    <property type="project" value="UniProtKB-EC"/>
</dbReference>
<evidence type="ECO:0000256" key="5">
    <source>
        <dbReference type="ARBA" id="ARBA00022729"/>
    </source>
</evidence>
<keyword evidence="6" id="KW-0378">Hydrolase</keyword>
<dbReference type="GO" id="GO:0007117">
    <property type="term" value="P:budding cell bud growth"/>
    <property type="evidence" value="ECO:0007669"/>
    <property type="project" value="TreeGrafter"/>
</dbReference>
<dbReference type="PANTHER" id="PTHR12145">
    <property type="entry name" value="MANNAN ENDO-1,6-ALPHA-MANNOSIDASE DCW1"/>
    <property type="match status" value="1"/>
</dbReference>
<dbReference type="GO" id="GO:0012505">
    <property type="term" value="C:endomembrane system"/>
    <property type="evidence" value="ECO:0007669"/>
    <property type="project" value="UniProtKB-SubCell"/>
</dbReference>
<keyword evidence="5 11" id="KW-0732">Signal</keyword>
<dbReference type="EC" id="3.2.1.101" evidence="4"/>
<dbReference type="SUPFAM" id="SSF48208">
    <property type="entry name" value="Six-hairpin glycosidases"/>
    <property type="match status" value="1"/>
</dbReference>
<dbReference type="InterPro" id="IPR008928">
    <property type="entry name" value="6-hairpin_glycosidase_sf"/>
</dbReference>
<gene>
    <name evidence="12" type="ORF">Amon01_000584200</name>
</gene>
<reference evidence="12" key="1">
    <citation type="submission" date="2023-04" db="EMBL/GenBank/DDBJ databases">
        <title>Ambrosiozyma monospora NBRC 1965.</title>
        <authorList>
            <person name="Ichikawa N."/>
            <person name="Sato H."/>
            <person name="Tonouchi N."/>
        </authorList>
    </citation>
    <scope>NUCLEOTIDE SEQUENCE</scope>
    <source>
        <strain evidence="12">NBRC 1965</strain>
    </source>
</reference>
<comment type="similarity">
    <text evidence="3">Belongs to the glycosyl hydrolase 76 family.</text>
</comment>
<proteinExistence type="inferred from homology"/>
<keyword evidence="13" id="KW-1185">Reference proteome</keyword>
<dbReference type="InterPro" id="IPR014480">
    <property type="entry name" value="Mannan-1_6-alpha_mannosidase"/>
</dbReference>
<feature type="chain" id="PRO_5040847044" description="mannan endo-1,6-alpha-mannosidase" evidence="11">
    <location>
        <begin position="26"/>
        <end position="310"/>
    </location>
</feature>
<name>A0A9W6Z0L9_AMBMO</name>
<keyword evidence="8" id="KW-0325">Glycoprotein</keyword>
<evidence type="ECO:0000256" key="4">
    <source>
        <dbReference type="ARBA" id="ARBA00012350"/>
    </source>
</evidence>
<comment type="subcellular location">
    <subcellularLocation>
        <location evidence="2">Endomembrane system</location>
    </subcellularLocation>
</comment>
<evidence type="ECO:0000256" key="1">
    <source>
        <dbReference type="ARBA" id="ARBA00001452"/>
    </source>
</evidence>
<evidence type="ECO:0000256" key="8">
    <source>
        <dbReference type="ARBA" id="ARBA00023180"/>
    </source>
</evidence>
<comment type="caution">
    <text evidence="12">The sequence shown here is derived from an EMBL/GenBank/DDBJ whole genome shotgun (WGS) entry which is preliminary data.</text>
</comment>
<sequence>MKVTTSAITSISTSILLLFTTLTNAIDLDITSFDSIYAATRLISSGLMDYYWGYKPGGTIGMFTNPYYWWEAGGAWGTMIDYWYFMQNDTYADVIYESLLYQTGDDYNYMPLNQTTTEGNDDQVFWGIAAMQAAERNFTNPPEKKEQWLYLAQGVFNTMAWRWDDDTCGGGLRWQIFRWNAGYDYKNSVSNIGLFHMGARLARFTGNDSYVDWSEKVYDWLNDTGLVSEGEDWWFVYDGAGVETNCTTISKLQWTYNVGLIISGCAYLYNYTEDERWLEKTEKFIHGAQVFLNHSVAYEAACQPSGNYQS</sequence>
<dbReference type="AlphaFoldDB" id="A0A9W6Z0L9"/>
<evidence type="ECO:0000256" key="2">
    <source>
        <dbReference type="ARBA" id="ARBA00004308"/>
    </source>
</evidence>
<evidence type="ECO:0000256" key="11">
    <source>
        <dbReference type="SAM" id="SignalP"/>
    </source>
</evidence>
<evidence type="ECO:0000256" key="10">
    <source>
        <dbReference type="ARBA" id="ARBA00023316"/>
    </source>
</evidence>
<dbReference type="EMBL" id="BSXU01003407">
    <property type="protein sequence ID" value="GMG40036.1"/>
    <property type="molecule type" value="Genomic_DNA"/>
</dbReference>
<organism evidence="12 13">
    <name type="scientific">Ambrosiozyma monospora</name>
    <name type="common">Yeast</name>
    <name type="synonym">Endomycopsis monosporus</name>
    <dbReference type="NCBI Taxonomy" id="43982"/>
    <lineage>
        <taxon>Eukaryota</taxon>
        <taxon>Fungi</taxon>
        <taxon>Dikarya</taxon>
        <taxon>Ascomycota</taxon>
        <taxon>Saccharomycotina</taxon>
        <taxon>Pichiomycetes</taxon>
        <taxon>Pichiales</taxon>
        <taxon>Pichiaceae</taxon>
        <taxon>Ambrosiozyma</taxon>
    </lineage>
</organism>
<dbReference type="GO" id="GO:0009272">
    <property type="term" value="P:fungal-type cell wall biogenesis"/>
    <property type="evidence" value="ECO:0007669"/>
    <property type="project" value="UniProtKB-ARBA"/>
</dbReference>
<keyword evidence="10" id="KW-0961">Cell wall biogenesis/degradation</keyword>
<dbReference type="Gene3D" id="1.50.10.20">
    <property type="match status" value="1"/>
</dbReference>
<feature type="signal peptide" evidence="11">
    <location>
        <begin position="1"/>
        <end position="25"/>
    </location>
</feature>
<evidence type="ECO:0000256" key="3">
    <source>
        <dbReference type="ARBA" id="ARBA00009699"/>
    </source>
</evidence>
<evidence type="ECO:0000313" key="12">
    <source>
        <dbReference type="EMBL" id="GMG40036.1"/>
    </source>
</evidence>
<comment type="catalytic activity">
    <reaction evidence="1">
        <text>Random hydrolysis of (1-&gt;6)-alpha-D-mannosidic linkages in unbranched (1-&gt;6)-mannans.</text>
        <dbReference type="EC" id="3.2.1.101"/>
    </reaction>
</comment>
<protein>
    <recommendedName>
        <fullName evidence="4">mannan endo-1,6-alpha-mannosidase</fullName>
        <ecNumber evidence="4">3.2.1.101</ecNumber>
    </recommendedName>
</protein>
<keyword evidence="9" id="KW-0326">Glycosidase</keyword>